<name>A0A6J8DYW2_MYTCO</name>
<gene>
    <name evidence="2" type="ORF">MCOR_46230</name>
</gene>
<evidence type="ECO:0000313" key="3">
    <source>
        <dbReference type="Proteomes" id="UP000507470"/>
    </source>
</evidence>
<dbReference type="Proteomes" id="UP000507470">
    <property type="component" value="Unassembled WGS sequence"/>
</dbReference>
<dbReference type="InterPro" id="IPR036397">
    <property type="entry name" value="RNaseH_sf"/>
</dbReference>
<dbReference type="EMBL" id="CACVKT020008132">
    <property type="protein sequence ID" value="CAC5413330.1"/>
    <property type="molecule type" value="Genomic_DNA"/>
</dbReference>
<dbReference type="Gene3D" id="3.30.420.10">
    <property type="entry name" value="Ribonuclease H-like superfamily/Ribonuclease H"/>
    <property type="match status" value="1"/>
</dbReference>
<sequence length="316" mass="36510">MSLKRSVAWILKVRKELLKRFNKKKQDDRVTLVKESGSKDCNRLSLQDLKDAEHSILVFVQRHEFTDEISTLSTNQTVKATSNIRKLDPVLDGDLLRVGGRLIESKMPENCKHPIILPKGHHVSKLILRQIHIDLQHSGRNHLLARIRENYWLINVPSAVRKLISKCVVCRRLSAPVGEQKMAHLPPDRITPDKPPFSRVGVDYFGPFEVKQRRCRTKRYGVIFTCLSNRAIHLEVAVSLDTSSYINVLRRFIARRGQVEKIRPDNGPNFIGAKCELKSALSEWNLNQIENAMLQKKIDWQFNLWRVRISEVYGRG</sequence>
<dbReference type="SUPFAM" id="SSF53098">
    <property type="entry name" value="Ribonuclease H-like"/>
    <property type="match status" value="1"/>
</dbReference>
<accession>A0A6J8DYW2</accession>
<evidence type="ECO:0000313" key="2">
    <source>
        <dbReference type="EMBL" id="CAC5413330.1"/>
    </source>
</evidence>
<dbReference type="Pfam" id="PF17921">
    <property type="entry name" value="Integrase_H2C2"/>
    <property type="match status" value="1"/>
</dbReference>
<organism evidence="2 3">
    <name type="scientific">Mytilus coruscus</name>
    <name type="common">Sea mussel</name>
    <dbReference type="NCBI Taxonomy" id="42192"/>
    <lineage>
        <taxon>Eukaryota</taxon>
        <taxon>Metazoa</taxon>
        <taxon>Spiralia</taxon>
        <taxon>Lophotrochozoa</taxon>
        <taxon>Mollusca</taxon>
        <taxon>Bivalvia</taxon>
        <taxon>Autobranchia</taxon>
        <taxon>Pteriomorphia</taxon>
        <taxon>Mytilida</taxon>
        <taxon>Mytiloidea</taxon>
        <taxon>Mytilidae</taxon>
        <taxon>Mytilinae</taxon>
        <taxon>Mytilus</taxon>
    </lineage>
</organism>
<evidence type="ECO:0000259" key="1">
    <source>
        <dbReference type="Pfam" id="PF17921"/>
    </source>
</evidence>
<dbReference type="AlphaFoldDB" id="A0A6J8DYW2"/>
<protein>
    <recommendedName>
        <fullName evidence="1">Integrase zinc-binding domain-containing protein</fullName>
    </recommendedName>
</protein>
<dbReference type="Gene3D" id="1.10.340.70">
    <property type="match status" value="1"/>
</dbReference>
<keyword evidence="3" id="KW-1185">Reference proteome</keyword>
<dbReference type="InterPro" id="IPR041588">
    <property type="entry name" value="Integrase_H2C2"/>
</dbReference>
<dbReference type="InterPro" id="IPR012337">
    <property type="entry name" value="RNaseH-like_sf"/>
</dbReference>
<dbReference type="PANTHER" id="PTHR47331">
    <property type="entry name" value="PHD-TYPE DOMAIN-CONTAINING PROTEIN"/>
    <property type="match status" value="1"/>
</dbReference>
<dbReference type="GO" id="GO:0003676">
    <property type="term" value="F:nucleic acid binding"/>
    <property type="evidence" value="ECO:0007669"/>
    <property type="project" value="InterPro"/>
</dbReference>
<reference evidence="2 3" key="1">
    <citation type="submission" date="2020-06" db="EMBL/GenBank/DDBJ databases">
        <authorList>
            <person name="Li R."/>
            <person name="Bekaert M."/>
        </authorList>
    </citation>
    <scope>NUCLEOTIDE SEQUENCE [LARGE SCALE GENOMIC DNA]</scope>
    <source>
        <strain evidence="3">wild</strain>
    </source>
</reference>
<dbReference type="PANTHER" id="PTHR47331:SF1">
    <property type="entry name" value="GAG-LIKE PROTEIN"/>
    <property type="match status" value="1"/>
</dbReference>
<dbReference type="OrthoDB" id="10066543at2759"/>
<feature type="domain" description="Integrase zinc-binding" evidence="1">
    <location>
        <begin position="124"/>
        <end position="173"/>
    </location>
</feature>
<proteinExistence type="predicted"/>